<dbReference type="PANTHER" id="PTHR30483">
    <property type="entry name" value="LEUCINE-SPECIFIC-BINDING PROTEIN"/>
    <property type="match status" value="1"/>
</dbReference>
<sequence>MRFKKLCAFAAVAAMLVGCSSTNQTKTTVKNPIFGFIGPLTGDASQYGTAVKNALELAVEKYNKENGTKITIKAYDDKADATEAVNAYNKLVDDDNVTAVLSPVTTASCLAVANASKAKSTPILTPSGTGDNITIDSSTKKAYKNVFRICTNDSYAGTYLAKLCNTKFNFRKVAILYNKELDYSAGLDASFEKEAKNQNVNVVYSGAYNANTKDFSTFISKIKASGCDSVYLPDYYESVVTITKQLRDAGINVPLFGGDGWDGILGVKGVNAKNFENTYYVSGFNKDATSGPAKAFIDAYQKKYNTMPNMFAAMEYDAVTVMMKAINAAKSTDPDKINEQLAKITVTNDEAACGGFKYNEYHDPQKEMVTVTVKNGKYVTVS</sequence>
<accession>A0A0R2HFY1</accession>
<evidence type="ECO:0000259" key="4">
    <source>
        <dbReference type="Pfam" id="PF13458"/>
    </source>
</evidence>
<proteinExistence type="inferred from homology"/>
<name>A0A0R2HFY1_9FIRM</name>
<dbReference type="EMBL" id="JQBL01000001">
    <property type="protein sequence ID" value="KRN51451.1"/>
    <property type="molecule type" value="Genomic_DNA"/>
</dbReference>
<evidence type="ECO:0000313" key="5">
    <source>
        <dbReference type="EMBL" id="KRN51451.1"/>
    </source>
</evidence>
<gene>
    <name evidence="5" type="ORF">IV49_GL000068</name>
</gene>
<feature type="chain" id="PRO_5006417749" evidence="3">
    <location>
        <begin position="26"/>
        <end position="382"/>
    </location>
</feature>
<organism evidence="5 6">
    <name type="scientific">Kandleria vitulina DSM 20405</name>
    <dbReference type="NCBI Taxonomy" id="1410657"/>
    <lineage>
        <taxon>Bacteria</taxon>
        <taxon>Bacillati</taxon>
        <taxon>Bacillota</taxon>
        <taxon>Erysipelotrichia</taxon>
        <taxon>Erysipelotrichales</taxon>
        <taxon>Coprobacillaceae</taxon>
        <taxon>Kandleria</taxon>
    </lineage>
</organism>
<evidence type="ECO:0000256" key="2">
    <source>
        <dbReference type="ARBA" id="ARBA00022729"/>
    </source>
</evidence>
<dbReference type="InterPro" id="IPR028082">
    <property type="entry name" value="Peripla_BP_I"/>
</dbReference>
<evidence type="ECO:0000256" key="1">
    <source>
        <dbReference type="ARBA" id="ARBA00010062"/>
    </source>
</evidence>
<dbReference type="InterPro" id="IPR051010">
    <property type="entry name" value="BCAA_transport"/>
</dbReference>
<dbReference type="InterPro" id="IPR028081">
    <property type="entry name" value="Leu-bd"/>
</dbReference>
<evidence type="ECO:0000313" key="6">
    <source>
        <dbReference type="Proteomes" id="UP000051841"/>
    </source>
</evidence>
<dbReference type="Gene3D" id="3.40.50.2300">
    <property type="match status" value="2"/>
</dbReference>
<protein>
    <submittedName>
        <fullName evidence="5">ABC transporter, branched chain amino acid-binding protein</fullName>
    </submittedName>
</protein>
<comment type="similarity">
    <text evidence="1">Belongs to the leucine-binding protein family.</text>
</comment>
<dbReference type="AlphaFoldDB" id="A0A0R2HFY1"/>
<dbReference type="PROSITE" id="PS51257">
    <property type="entry name" value="PROKAR_LIPOPROTEIN"/>
    <property type="match status" value="1"/>
</dbReference>
<keyword evidence="2 3" id="KW-0732">Signal</keyword>
<dbReference type="PATRIC" id="fig|1410657.5.peg.70"/>
<dbReference type="RefSeq" id="WP_029072706.1">
    <property type="nucleotide sequence ID" value="NZ_JQBL01000001.1"/>
</dbReference>
<comment type="caution">
    <text evidence="5">The sequence shown here is derived from an EMBL/GenBank/DDBJ whole genome shotgun (WGS) entry which is preliminary data.</text>
</comment>
<dbReference type="Pfam" id="PF13458">
    <property type="entry name" value="Peripla_BP_6"/>
    <property type="match status" value="1"/>
</dbReference>
<dbReference type="Proteomes" id="UP000051841">
    <property type="component" value="Unassembled WGS sequence"/>
</dbReference>
<dbReference type="PANTHER" id="PTHR30483:SF6">
    <property type="entry name" value="PERIPLASMIC BINDING PROTEIN OF ABC TRANSPORTER FOR NATURAL AMINO ACIDS"/>
    <property type="match status" value="1"/>
</dbReference>
<keyword evidence="6" id="KW-1185">Reference proteome</keyword>
<evidence type="ECO:0000256" key="3">
    <source>
        <dbReference type="SAM" id="SignalP"/>
    </source>
</evidence>
<dbReference type="CDD" id="cd06347">
    <property type="entry name" value="PBP1_ABC_LivK_ligand_binding-like"/>
    <property type="match status" value="1"/>
</dbReference>
<reference evidence="5 6" key="1">
    <citation type="journal article" date="2015" name="Genome Announc.">
        <title>Expanding the biotechnology potential of lactobacilli through comparative genomics of 213 strains and associated genera.</title>
        <authorList>
            <person name="Sun Z."/>
            <person name="Harris H.M."/>
            <person name="McCann A."/>
            <person name="Guo C."/>
            <person name="Argimon S."/>
            <person name="Zhang W."/>
            <person name="Yang X."/>
            <person name="Jeffery I.B."/>
            <person name="Cooney J.C."/>
            <person name="Kagawa T.F."/>
            <person name="Liu W."/>
            <person name="Song Y."/>
            <person name="Salvetti E."/>
            <person name="Wrobel A."/>
            <person name="Rasinkangas P."/>
            <person name="Parkhill J."/>
            <person name="Rea M.C."/>
            <person name="O'Sullivan O."/>
            <person name="Ritari J."/>
            <person name="Douillard F.P."/>
            <person name="Paul Ross R."/>
            <person name="Yang R."/>
            <person name="Briner A.E."/>
            <person name="Felis G.E."/>
            <person name="de Vos W.M."/>
            <person name="Barrangou R."/>
            <person name="Klaenhammer T.R."/>
            <person name="Caufield P.W."/>
            <person name="Cui Y."/>
            <person name="Zhang H."/>
            <person name="O'Toole P.W."/>
        </authorList>
    </citation>
    <scope>NUCLEOTIDE SEQUENCE [LARGE SCALE GENOMIC DNA]</scope>
    <source>
        <strain evidence="5 6">DSM 20405</strain>
    </source>
</reference>
<dbReference type="SUPFAM" id="SSF53822">
    <property type="entry name" value="Periplasmic binding protein-like I"/>
    <property type="match status" value="1"/>
</dbReference>
<feature type="domain" description="Leucine-binding protein" evidence="4">
    <location>
        <begin position="35"/>
        <end position="376"/>
    </location>
</feature>
<feature type="signal peptide" evidence="3">
    <location>
        <begin position="1"/>
        <end position="25"/>
    </location>
</feature>